<name>A2SPA4_METPP</name>
<dbReference type="EMBL" id="CP000556">
    <property type="protein sequence ID" value="ABM97393.1"/>
    <property type="molecule type" value="Genomic_DNA"/>
</dbReference>
<reference evidence="2 3" key="1">
    <citation type="journal article" date="2007" name="J. Bacteriol.">
        <title>Whole-genome analysis of the methyl tert-butyl ether-degrading beta-proteobacterium Methylibium petroleiphilum PM1.</title>
        <authorList>
            <person name="Kane S.R."/>
            <person name="Chakicherla A.Y."/>
            <person name="Chain P.S.G."/>
            <person name="Schmidt R."/>
            <person name="Shin M.W."/>
            <person name="Legler T.C."/>
            <person name="Scow K.M."/>
            <person name="Larimer F.W."/>
            <person name="Lucas S.M."/>
            <person name="Richardson P.M."/>
            <person name="Hristova K.R."/>
        </authorList>
    </citation>
    <scope>NUCLEOTIDE SEQUENCE [LARGE SCALE GENOMIC DNA]</scope>
    <source>
        <strain evidence="3">ATCC BAA-1232 / LMG 22953 / PM1</strain>
        <plasmid evidence="2 3">RPME01</plasmid>
    </source>
</reference>
<evidence type="ECO:0000313" key="3">
    <source>
        <dbReference type="Proteomes" id="UP000000366"/>
    </source>
</evidence>
<accession>A2SPA4</accession>
<dbReference type="HOGENOM" id="CLU_1842794_0_0_4"/>
<sequence>MPAPTSSFVVDQLRGDVLADSMAKLHANPKKLPEGFHSVTVEPGVAMLVEPVNDHPYVFVLPNVVHRFESTPGSGTDRLRKRIEAGVFFRSLVDDAHVQAMRAASAGTRTPQPEEAPAVQQLAAVQAQAPQARPARPRP</sequence>
<feature type="compositionally biased region" description="Low complexity" evidence="1">
    <location>
        <begin position="111"/>
        <end position="139"/>
    </location>
</feature>
<evidence type="ECO:0000313" key="2">
    <source>
        <dbReference type="EMBL" id="ABM97393.1"/>
    </source>
</evidence>
<organism evidence="2 3">
    <name type="scientific">Methylibium petroleiphilum (strain ATCC BAA-1232 / LMG 22953 / PM1)</name>
    <dbReference type="NCBI Taxonomy" id="420662"/>
    <lineage>
        <taxon>Bacteria</taxon>
        <taxon>Pseudomonadati</taxon>
        <taxon>Pseudomonadota</taxon>
        <taxon>Betaproteobacteria</taxon>
        <taxon>Burkholderiales</taxon>
        <taxon>Sphaerotilaceae</taxon>
        <taxon>Methylibium</taxon>
    </lineage>
</organism>
<keyword evidence="2" id="KW-0614">Plasmid</keyword>
<protein>
    <submittedName>
        <fullName evidence="2">Uncharacterized protein</fullName>
    </submittedName>
</protein>
<keyword evidence="3" id="KW-1185">Reference proteome</keyword>
<dbReference type="RefSeq" id="WP_011831938.1">
    <property type="nucleotide sequence ID" value="NC_008826.1"/>
</dbReference>
<gene>
    <name evidence="2" type="ordered locus">Mpe_B0629</name>
</gene>
<dbReference type="AlphaFoldDB" id="A2SPA4"/>
<dbReference type="Proteomes" id="UP000000366">
    <property type="component" value="Plasmid RPME01"/>
</dbReference>
<dbReference type="KEGG" id="mpt:Mpe_B0629"/>
<evidence type="ECO:0000256" key="1">
    <source>
        <dbReference type="SAM" id="MobiDB-lite"/>
    </source>
</evidence>
<feature type="region of interest" description="Disordered" evidence="1">
    <location>
        <begin position="103"/>
        <end position="139"/>
    </location>
</feature>
<geneLocation type="plasmid" evidence="2 3">
    <name>RPME01</name>
</geneLocation>
<proteinExistence type="predicted"/>